<dbReference type="SUPFAM" id="SSF143456">
    <property type="entry name" value="VC0467-like"/>
    <property type="match status" value="1"/>
</dbReference>
<dbReference type="EMBL" id="MLJW01000091">
    <property type="protein sequence ID" value="OIR00827.1"/>
    <property type="molecule type" value="Genomic_DNA"/>
</dbReference>
<accession>A0A1J5RYQ0</accession>
<protein>
    <submittedName>
        <fullName evidence="1">Uncharacterized protein</fullName>
    </submittedName>
</protein>
<reference evidence="1" key="1">
    <citation type="submission" date="2016-10" db="EMBL/GenBank/DDBJ databases">
        <title>Sequence of Gallionella enrichment culture.</title>
        <authorList>
            <person name="Poehlein A."/>
            <person name="Muehling M."/>
            <person name="Daniel R."/>
        </authorList>
    </citation>
    <scope>NUCLEOTIDE SEQUENCE</scope>
</reference>
<dbReference type="NCBIfam" id="NF001268">
    <property type="entry name" value="PRK00228.1-4"/>
    <property type="match status" value="1"/>
</dbReference>
<proteinExistence type="inferred from homology"/>
<dbReference type="Pfam" id="PF02622">
    <property type="entry name" value="DUF179"/>
    <property type="match status" value="1"/>
</dbReference>
<dbReference type="PANTHER" id="PTHR30327">
    <property type="entry name" value="UNCHARACTERIZED PROTEIN YQGE"/>
    <property type="match status" value="1"/>
</dbReference>
<organism evidence="1">
    <name type="scientific">mine drainage metagenome</name>
    <dbReference type="NCBI Taxonomy" id="410659"/>
    <lineage>
        <taxon>unclassified sequences</taxon>
        <taxon>metagenomes</taxon>
        <taxon>ecological metagenomes</taxon>
    </lineage>
</organism>
<gene>
    <name evidence="1" type="ORF">GALL_171640</name>
</gene>
<sequence length="191" mass="20600">MSKTLQSNGYLAGQMLIAMPQMQDPRFARTVVYVCAHSAEGAMGLVINRLFDALSFPDLLKQLDIVPSTDCEPIRIHFGGPVESGRGFVLHSGDYCQDSTLMVDEHVGLTATVDVLRAIAEGRGPRQSLLALGYAGWSAGQLDEEILDNAWLSIPADDDLLFGASLEFKWERALAKLGADPLLLSAEAGHA</sequence>
<name>A0A1J5RYQ0_9ZZZZ</name>
<dbReference type="AlphaFoldDB" id="A0A1J5RYQ0"/>
<dbReference type="PANTHER" id="PTHR30327:SF1">
    <property type="entry name" value="UPF0301 PROTEIN YQGE"/>
    <property type="match status" value="1"/>
</dbReference>
<comment type="caution">
    <text evidence="1">The sequence shown here is derived from an EMBL/GenBank/DDBJ whole genome shotgun (WGS) entry which is preliminary data.</text>
</comment>
<dbReference type="HAMAP" id="MF_00758">
    <property type="entry name" value="UPF0301"/>
    <property type="match status" value="1"/>
</dbReference>
<evidence type="ECO:0000313" key="1">
    <source>
        <dbReference type="EMBL" id="OIR00827.1"/>
    </source>
</evidence>
<dbReference type="Gene3D" id="3.40.1740.10">
    <property type="entry name" value="VC0467-like"/>
    <property type="match status" value="1"/>
</dbReference>
<dbReference type="GO" id="GO:0005829">
    <property type="term" value="C:cytosol"/>
    <property type="evidence" value="ECO:0007669"/>
    <property type="project" value="TreeGrafter"/>
</dbReference>
<dbReference type="InterPro" id="IPR003774">
    <property type="entry name" value="AlgH-like"/>
</dbReference>